<keyword evidence="9" id="KW-0411">Iron-sulfur</keyword>
<evidence type="ECO:0000256" key="11">
    <source>
        <dbReference type="ARBA" id="ARBA00023204"/>
    </source>
</evidence>
<dbReference type="InterPro" id="IPR014013">
    <property type="entry name" value="Helic_SF1/SF2_ATP-bd_DinG/Rad3"/>
</dbReference>
<proteinExistence type="inferred from homology"/>
<keyword evidence="12" id="KW-0413">Isomerase</keyword>
<feature type="region of interest" description="Disordered" evidence="14">
    <location>
        <begin position="852"/>
        <end position="874"/>
    </location>
</feature>
<dbReference type="PROSITE" id="PS51193">
    <property type="entry name" value="HELICASE_ATP_BIND_2"/>
    <property type="match status" value="1"/>
</dbReference>
<dbReference type="Gene3D" id="3.40.50.300">
    <property type="entry name" value="P-loop containing nucleotide triphosphate hydrolases"/>
    <property type="match status" value="2"/>
</dbReference>
<dbReference type="GO" id="GO:0051539">
    <property type="term" value="F:4 iron, 4 sulfur cluster binding"/>
    <property type="evidence" value="ECO:0007669"/>
    <property type="project" value="UniProtKB-KW"/>
</dbReference>
<dbReference type="FunFam" id="3.40.50.300:FF:000437">
    <property type="entry name" value="ATP-dependent DNA helicase DinG"/>
    <property type="match status" value="1"/>
</dbReference>
<dbReference type="AlphaFoldDB" id="A0A0M2UXW7"/>
<evidence type="ECO:0000256" key="1">
    <source>
        <dbReference type="ARBA" id="ARBA00022485"/>
    </source>
</evidence>
<dbReference type="GO" id="GO:0003677">
    <property type="term" value="F:DNA binding"/>
    <property type="evidence" value="ECO:0007669"/>
    <property type="project" value="UniProtKB-KW"/>
</dbReference>
<keyword evidence="7" id="KW-0067">ATP-binding</keyword>
<evidence type="ECO:0000259" key="15">
    <source>
        <dbReference type="PROSITE" id="PS51193"/>
    </source>
</evidence>
<evidence type="ECO:0000256" key="8">
    <source>
        <dbReference type="ARBA" id="ARBA00023004"/>
    </source>
</evidence>
<evidence type="ECO:0000313" key="17">
    <source>
        <dbReference type="Proteomes" id="UP000034954"/>
    </source>
</evidence>
<keyword evidence="11" id="KW-0234">DNA repair</keyword>
<protein>
    <submittedName>
        <fullName evidence="16">DNA helicase</fullName>
    </submittedName>
</protein>
<accession>A0A0M2UXW7</accession>
<evidence type="ECO:0000256" key="2">
    <source>
        <dbReference type="ARBA" id="ARBA00022723"/>
    </source>
</evidence>
<keyword evidence="8" id="KW-0408">Iron</keyword>
<evidence type="ECO:0000256" key="4">
    <source>
        <dbReference type="ARBA" id="ARBA00022763"/>
    </source>
</evidence>
<evidence type="ECO:0000256" key="7">
    <source>
        <dbReference type="ARBA" id="ARBA00022840"/>
    </source>
</evidence>
<dbReference type="InterPro" id="IPR006554">
    <property type="entry name" value="Helicase-like_DEXD_c2"/>
</dbReference>
<sequence>MKTTAWLAKEYFLPDAISSIKDAIEKAMGNEIFMIGRLNDDLLVTDVDVYAMGNKTAVPAMIKEAKCGDVFIHNHPDGILEPSDADLEIASCMGSQNVGCYIINNTVEFVYPVVKVMKERLCEKLTFSELSAQFQPGGNFARHLSPYEYRKPQVEMLKSVVDAFNEDKIAVIEAGTGTGKSMAYLVPAVSWSMKNQERVVVSTHTINLQEQLMEKDIPMLRRCCGLDFKSVLVKGRNNYLCLRKVSNVRSEGGTLIEDKDRRQLNDLLAWAAKTRDGSKADLNFVPQEDAWEAIQSEADQCTRLKCPFYDECFFYIARRSAASADILVINHYLLMADLMVRKETKGYDAVAILPPFQKIIIDEAHHLEDVATANLSTTISRLRIVKLLGRLVNLKDARKGLLQYLKSKFKEVGSVHDKAIAGEITNRINTEILEARQLLYDTVQGIFEDMSQSVSNYSNYAGLQKEEMRDEECKFRVTASFTSTDLWRDVIENQFRKLSADIQKFVSLLTSLLDEMTELSKKSQEVLSSVLIDILSCKMRLKFVANEIDAFLVENEKICKWIEIKRYAGEPTIRFCAAPLSVSEDLKTCLYDHYRTILLTSATLAINKTFTFFKDSIGLQQIPERQLSELILDSPFDYQRQSILGIPTDIAEPGQPGYVAALEESILQTIEISKGRALVLFTSYSLLNDLYQRLEPRITRLGYLCLKQGAGSRHNLLEAFKKDASSVLFATDSFWEGIDVRGGALECVILTRLPFKVPTQPIIEARVEAIEKAGGDAFFQYSVPMAVIKFKQGFGRLIRSREDTGVVVVFDRRIVTKRYGRVFLQSLPDIRCIKDKRDVVFQGMRLFFGSDTASSRQGNERPSGKTTKYSLYKK</sequence>
<dbReference type="PANTHER" id="PTHR11472">
    <property type="entry name" value="DNA REPAIR DEAD HELICASE RAD3/XP-D SUBFAMILY MEMBER"/>
    <property type="match status" value="1"/>
</dbReference>
<dbReference type="InterPro" id="IPR011545">
    <property type="entry name" value="DEAD/DEAH_box_helicase_dom"/>
</dbReference>
<keyword evidence="2" id="KW-0479">Metal-binding</keyword>
<evidence type="ECO:0000256" key="5">
    <source>
        <dbReference type="ARBA" id="ARBA00022801"/>
    </source>
</evidence>
<keyword evidence="5" id="KW-0378">Hydrolase</keyword>
<evidence type="ECO:0000256" key="10">
    <source>
        <dbReference type="ARBA" id="ARBA00023125"/>
    </source>
</evidence>
<dbReference type="GO" id="GO:0016818">
    <property type="term" value="F:hydrolase activity, acting on acid anhydrides, in phosphorus-containing anhydrides"/>
    <property type="evidence" value="ECO:0007669"/>
    <property type="project" value="InterPro"/>
</dbReference>
<evidence type="ECO:0000256" key="14">
    <source>
        <dbReference type="SAM" id="MobiDB-lite"/>
    </source>
</evidence>
<keyword evidence="4" id="KW-0227">DNA damage</keyword>
<organism evidence="16 17">
    <name type="scientific">Candidatus Brocadia fulgida</name>
    <dbReference type="NCBI Taxonomy" id="380242"/>
    <lineage>
        <taxon>Bacteria</taxon>
        <taxon>Pseudomonadati</taxon>
        <taxon>Planctomycetota</taxon>
        <taxon>Candidatus Brocadiia</taxon>
        <taxon>Candidatus Brocadiales</taxon>
        <taxon>Candidatus Brocadiaceae</taxon>
        <taxon>Candidatus Brocadia</taxon>
    </lineage>
</organism>
<dbReference type="Pfam" id="PF00270">
    <property type="entry name" value="DEAD"/>
    <property type="match status" value="1"/>
</dbReference>
<dbReference type="InterPro" id="IPR010614">
    <property type="entry name" value="RAD3-like_helicase_DEAD"/>
</dbReference>
<dbReference type="Pfam" id="PF13307">
    <property type="entry name" value="Helicase_C_2"/>
    <property type="match status" value="1"/>
</dbReference>
<name>A0A0M2UXW7_9BACT</name>
<dbReference type="InterPro" id="IPR045028">
    <property type="entry name" value="DinG/Rad3-like"/>
</dbReference>
<dbReference type="InterPro" id="IPR027417">
    <property type="entry name" value="P-loop_NTPase"/>
</dbReference>
<gene>
    <name evidence="16" type="ORF">BROFUL_01974</name>
</gene>
<evidence type="ECO:0000313" key="16">
    <source>
        <dbReference type="EMBL" id="KKO19314.1"/>
    </source>
</evidence>
<dbReference type="SUPFAM" id="SSF52540">
    <property type="entry name" value="P-loop containing nucleoside triphosphate hydrolases"/>
    <property type="match status" value="1"/>
</dbReference>
<dbReference type="PANTHER" id="PTHR11472:SF34">
    <property type="entry name" value="REGULATOR OF TELOMERE ELONGATION HELICASE 1"/>
    <property type="match status" value="1"/>
</dbReference>
<keyword evidence="3" id="KW-0547">Nucleotide-binding</keyword>
<dbReference type="EMBL" id="LAQJ01000201">
    <property type="protein sequence ID" value="KKO19314.1"/>
    <property type="molecule type" value="Genomic_DNA"/>
</dbReference>
<comment type="caution">
    <text evidence="16">The sequence shown here is derived from an EMBL/GenBank/DDBJ whole genome shotgun (WGS) entry which is preliminary data.</text>
</comment>
<dbReference type="InterPro" id="IPR006555">
    <property type="entry name" value="ATP-dep_Helicase_C"/>
</dbReference>
<comment type="similarity">
    <text evidence="13">Belongs to the helicase family. DinG subfamily.</text>
</comment>
<feature type="domain" description="Helicase ATP-binding" evidence="15">
    <location>
        <begin position="139"/>
        <end position="442"/>
    </location>
</feature>
<keyword evidence="10" id="KW-0238">DNA-binding</keyword>
<dbReference type="Pfam" id="PF06733">
    <property type="entry name" value="DEAD_2"/>
    <property type="match status" value="1"/>
</dbReference>
<keyword evidence="6 16" id="KW-0347">Helicase</keyword>
<dbReference type="GO" id="GO:0046872">
    <property type="term" value="F:metal ion binding"/>
    <property type="evidence" value="ECO:0007669"/>
    <property type="project" value="UniProtKB-KW"/>
</dbReference>
<evidence type="ECO:0000256" key="12">
    <source>
        <dbReference type="ARBA" id="ARBA00023235"/>
    </source>
</evidence>
<dbReference type="SMART" id="SM00491">
    <property type="entry name" value="HELICc2"/>
    <property type="match status" value="1"/>
</dbReference>
<evidence type="ECO:0000256" key="3">
    <source>
        <dbReference type="ARBA" id="ARBA00022741"/>
    </source>
</evidence>
<evidence type="ECO:0000256" key="9">
    <source>
        <dbReference type="ARBA" id="ARBA00023014"/>
    </source>
</evidence>
<keyword evidence="17" id="KW-1185">Reference proteome</keyword>
<dbReference type="PATRIC" id="fig|380242.3.peg.2457"/>
<dbReference type="GO" id="GO:0006281">
    <property type="term" value="P:DNA repair"/>
    <property type="evidence" value="ECO:0007669"/>
    <property type="project" value="UniProtKB-KW"/>
</dbReference>
<reference evidence="16 17" key="1">
    <citation type="journal article" date="2013" name="BMC Microbiol.">
        <title>Identification of the type II cytochrome c maturation pathway in anammox bacteria by comparative genomics.</title>
        <authorList>
            <person name="Ferousi C."/>
            <person name="Speth D.R."/>
            <person name="Reimann J."/>
            <person name="Op den Camp H.J."/>
            <person name="Allen J.W."/>
            <person name="Keltjens J.T."/>
            <person name="Jetten M.S."/>
        </authorList>
    </citation>
    <scope>NUCLEOTIDE SEQUENCE [LARGE SCALE GENOMIC DNA]</scope>
    <source>
        <strain evidence="16">RU1</strain>
    </source>
</reference>
<dbReference type="SMART" id="SM00488">
    <property type="entry name" value="DEXDc2"/>
    <property type="match status" value="1"/>
</dbReference>
<dbReference type="GO" id="GO:0005524">
    <property type="term" value="F:ATP binding"/>
    <property type="evidence" value="ECO:0007669"/>
    <property type="project" value="UniProtKB-KW"/>
</dbReference>
<evidence type="ECO:0000256" key="13">
    <source>
        <dbReference type="ARBA" id="ARBA00038058"/>
    </source>
</evidence>
<feature type="compositionally biased region" description="Polar residues" evidence="14">
    <location>
        <begin position="864"/>
        <end position="874"/>
    </location>
</feature>
<keyword evidence="1" id="KW-0004">4Fe-4S</keyword>
<dbReference type="GO" id="GO:0003678">
    <property type="term" value="F:DNA helicase activity"/>
    <property type="evidence" value="ECO:0007669"/>
    <property type="project" value="InterPro"/>
</dbReference>
<dbReference type="Proteomes" id="UP000034954">
    <property type="component" value="Unassembled WGS sequence"/>
</dbReference>
<evidence type="ECO:0000256" key="6">
    <source>
        <dbReference type="ARBA" id="ARBA00022806"/>
    </source>
</evidence>